<keyword evidence="4" id="KW-0408">Iron</keyword>
<comment type="caution">
    <text evidence="6">The sequence shown here is derived from an EMBL/GenBank/DDBJ whole genome shotgun (WGS) entry which is preliminary data.</text>
</comment>
<sequence>MEADDKFLNMGILIVATLVVAKLISFLIMPRSKKRVPPVIKTWPVIGGLLRFMKGPIVMLREECPKLGNVFTLNLFNKKITFLIGPEVSAHFFKASESDLSQQEVYQFNVPTFGPGVVFDVDYSVRQEQFRFFTEALRVNKLKGYVDQMVTEAESDMLEENFLLLNIWTTSLNGGDSGVVDLKYELEHLIILTASRCLLGREVRDKLFDDVSALFHDLDNGMLPISVIFPYLPIPAHRRRDRARKKLSEIFVNIISSRKSAGKSENDMLQCFIESKYKDGRPTTEAEVTGLLIAALFAGQHTSSITSTWTGAYLLRHKEFLSAVVEEQKQLMQKHGSKVDHDILSEMDTLYRCIKEALRLHPPLIMLLRSSHTDFSVKTRDGKEYDIPKGHIVATSPAFANRLPYIYKDPDTYDPDRFRVGEGRRQGGRGFFIYFLRRNFELELVSPFPETDWNAMVVGVKGKVMVRYKRRQLSVD</sequence>
<keyword evidence="5" id="KW-1133">Transmembrane helix</keyword>
<proteinExistence type="inferred from homology"/>
<feature type="transmembrane region" description="Helical" evidence="5">
    <location>
        <begin position="7"/>
        <end position="29"/>
    </location>
</feature>
<evidence type="ECO:0000313" key="6">
    <source>
        <dbReference type="EMBL" id="KAE8730312.1"/>
    </source>
</evidence>
<dbReference type="GO" id="GO:0005506">
    <property type="term" value="F:iron ion binding"/>
    <property type="evidence" value="ECO:0007669"/>
    <property type="project" value="InterPro"/>
</dbReference>
<dbReference type="InterPro" id="IPR050529">
    <property type="entry name" value="CYP450_sterol_14alpha_dmase"/>
</dbReference>
<dbReference type="Proteomes" id="UP000436088">
    <property type="component" value="Unassembled WGS sequence"/>
</dbReference>
<dbReference type="EMBL" id="VEPZ02000209">
    <property type="protein sequence ID" value="KAE8730312.1"/>
    <property type="molecule type" value="Genomic_DNA"/>
</dbReference>
<dbReference type="Gene3D" id="1.10.630.10">
    <property type="entry name" value="Cytochrome P450"/>
    <property type="match status" value="1"/>
</dbReference>
<dbReference type="PANTHER" id="PTHR24304">
    <property type="entry name" value="CYTOCHROME P450 FAMILY 7"/>
    <property type="match status" value="1"/>
</dbReference>
<protein>
    <submittedName>
        <fullName evidence="6">Sterol 14-demethylase</fullName>
    </submittedName>
</protein>
<keyword evidence="5" id="KW-0472">Membrane</keyword>
<gene>
    <name evidence="6" type="ORF">F3Y22_tig00003041pilonHSYRG01346</name>
</gene>
<organism evidence="6 7">
    <name type="scientific">Hibiscus syriacus</name>
    <name type="common">Rose of Sharon</name>
    <dbReference type="NCBI Taxonomy" id="106335"/>
    <lineage>
        <taxon>Eukaryota</taxon>
        <taxon>Viridiplantae</taxon>
        <taxon>Streptophyta</taxon>
        <taxon>Embryophyta</taxon>
        <taxon>Tracheophyta</taxon>
        <taxon>Spermatophyta</taxon>
        <taxon>Magnoliopsida</taxon>
        <taxon>eudicotyledons</taxon>
        <taxon>Gunneridae</taxon>
        <taxon>Pentapetalae</taxon>
        <taxon>rosids</taxon>
        <taxon>malvids</taxon>
        <taxon>Malvales</taxon>
        <taxon>Malvaceae</taxon>
        <taxon>Malvoideae</taxon>
        <taxon>Hibiscus</taxon>
    </lineage>
</organism>
<accession>A0A6A3CS26</accession>
<dbReference type="GO" id="GO:0004497">
    <property type="term" value="F:monooxygenase activity"/>
    <property type="evidence" value="ECO:0007669"/>
    <property type="project" value="InterPro"/>
</dbReference>
<dbReference type="PRINTS" id="PR00465">
    <property type="entry name" value="EP450IV"/>
</dbReference>
<dbReference type="PANTHER" id="PTHR24304:SF2">
    <property type="entry name" value="24-HYDROXYCHOLESTEROL 7-ALPHA-HYDROXYLASE"/>
    <property type="match status" value="1"/>
</dbReference>
<dbReference type="CDD" id="cd11042">
    <property type="entry name" value="CYP51-like"/>
    <property type="match status" value="1"/>
</dbReference>
<evidence type="ECO:0000313" key="7">
    <source>
        <dbReference type="Proteomes" id="UP000436088"/>
    </source>
</evidence>
<reference evidence="6" key="1">
    <citation type="submission" date="2019-09" db="EMBL/GenBank/DDBJ databases">
        <title>Draft genome information of white flower Hibiscus syriacus.</title>
        <authorList>
            <person name="Kim Y.-M."/>
        </authorList>
    </citation>
    <scope>NUCLEOTIDE SEQUENCE [LARGE SCALE GENOMIC DNA]</scope>
    <source>
        <strain evidence="6">YM2019G1</strain>
    </source>
</reference>
<evidence type="ECO:0000256" key="4">
    <source>
        <dbReference type="ARBA" id="ARBA00023004"/>
    </source>
</evidence>
<evidence type="ECO:0000256" key="5">
    <source>
        <dbReference type="SAM" id="Phobius"/>
    </source>
</evidence>
<dbReference type="InterPro" id="IPR036396">
    <property type="entry name" value="Cyt_P450_sf"/>
</dbReference>
<name>A0A6A3CS26_HIBSY</name>
<comment type="similarity">
    <text evidence="1">Belongs to the cytochrome P450 family.</text>
</comment>
<evidence type="ECO:0000256" key="1">
    <source>
        <dbReference type="ARBA" id="ARBA00010617"/>
    </source>
</evidence>
<evidence type="ECO:0000256" key="2">
    <source>
        <dbReference type="ARBA" id="ARBA00022617"/>
    </source>
</evidence>
<dbReference type="InterPro" id="IPR002403">
    <property type="entry name" value="Cyt_P450_E_grp-IV"/>
</dbReference>
<dbReference type="SUPFAM" id="SSF48264">
    <property type="entry name" value="Cytochrome P450"/>
    <property type="match status" value="1"/>
</dbReference>
<dbReference type="GO" id="GO:0008168">
    <property type="term" value="F:methyltransferase activity"/>
    <property type="evidence" value="ECO:0007669"/>
    <property type="project" value="UniProtKB-KW"/>
</dbReference>
<dbReference type="AlphaFoldDB" id="A0A6A3CS26"/>
<dbReference type="Pfam" id="PF00067">
    <property type="entry name" value="p450"/>
    <property type="match status" value="1"/>
</dbReference>
<keyword evidence="5" id="KW-0812">Transmembrane</keyword>
<dbReference type="GO" id="GO:0016705">
    <property type="term" value="F:oxidoreductase activity, acting on paired donors, with incorporation or reduction of molecular oxygen"/>
    <property type="evidence" value="ECO:0007669"/>
    <property type="project" value="InterPro"/>
</dbReference>
<evidence type="ECO:0000256" key="3">
    <source>
        <dbReference type="ARBA" id="ARBA00022723"/>
    </source>
</evidence>
<dbReference type="InterPro" id="IPR001128">
    <property type="entry name" value="Cyt_P450"/>
</dbReference>
<dbReference type="GO" id="GO:0032259">
    <property type="term" value="P:methylation"/>
    <property type="evidence" value="ECO:0007669"/>
    <property type="project" value="UniProtKB-KW"/>
</dbReference>
<keyword evidence="3" id="KW-0479">Metal-binding</keyword>
<keyword evidence="2" id="KW-0349">Heme</keyword>
<keyword evidence="7" id="KW-1185">Reference proteome</keyword>
<dbReference type="GO" id="GO:0020037">
    <property type="term" value="F:heme binding"/>
    <property type="evidence" value="ECO:0007669"/>
    <property type="project" value="InterPro"/>
</dbReference>